<organism evidence="2 3">
    <name type="scientific">Streptacidiphilus fuscans</name>
    <dbReference type="NCBI Taxonomy" id="2789292"/>
    <lineage>
        <taxon>Bacteria</taxon>
        <taxon>Bacillati</taxon>
        <taxon>Actinomycetota</taxon>
        <taxon>Actinomycetes</taxon>
        <taxon>Kitasatosporales</taxon>
        <taxon>Streptomycetaceae</taxon>
        <taxon>Streptacidiphilus</taxon>
    </lineage>
</organism>
<proteinExistence type="predicted"/>
<dbReference type="Proteomes" id="UP000657385">
    <property type="component" value="Unassembled WGS sequence"/>
</dbReference>
<protein>
    <recommendedName>
        <fullName evidence="4">YbaB/EbfC DNA-binding family protein</fullName>
    </recommendedName>
</protein>
<name>A0A931FI09_9ACTN</name>
<sequence length="240" mass="25196">MADLPDDFRRMMSHVTQLNSVLAAAKSAVPESCEGSDQSGAVRVFSGQGDVPQQVQLATDWERRLGAGQLGAAVLEAAQAAAMKRLQAWAQDFGASNWKERVGDVQSAPTEETHFETADAMLDLSQVRPRPLGELAEEVMTSLERVSSSLSTPLEGRGQGGGGGVEVVITKSGLASCEVNERWAAGRTSTAISQALNSAFDSARLALTEAEASAPAAGADRLLREALALLSDRSRLAEGS</sequence>
<dbReference type="AlphaFoldDB" id="A0A931FI09"/>
<evidence type="ECO:0008006" key="4">
    <source>
        <dbReference type="Google" id="ProtNLM"/>
    </source>
</evidence>
<evidence type="ECO:0000313" key="1">
    <source>
        <dbReference type="EMBL" id="MBF9071653.1"/>
    </source>
</evidence>
<dbReference type="EMBL" id="JADPRT010000019">
    <property type="protein sequence ID" value="MBF9072860.1"/>
    <property type="molecule type" value="Genomic_DNA"/>
</dbReference>
<keyword evidence="3" id="KW-1185">Reference proteome</keyword>
<gene>
    <name evidence="1" type="ORF">I2501_26885</name>
    <name evidence="2" type="ORF">I2501_33085</name>
</gene>
<reference evidence="2" key="1">
    <citation type="submission" date="2020-11" db="EMBL/GenBank/DDBJ databases">
        <title>Isolation and identification of active actinomycetes.</title>
        <authorList>
            <person name="Yu B."/>
        </authorList>
    </citation>
    <scope>NUCLEOTIDE SEQUENCE</scope>
    <source>
        <strain evidence="2">NEAU-YB345</strain>
    </source>
</reference>
<evidence type="ECO:0000313" key="3">
    <source>
        <dbReference type="Proteomes" id="UP000657385"/>
    </source>
</evidence>
<evidence type="ECO:0000313" key="2">
    <source>
        <dbReference type="EMBL" id="MBF9072860.1"/>
    </source>
</evidence>
<accession>A0A931FI09</accession>
<comment type="caution">
    <text evidence="2">The sequence shown here is derived from an EMBL/GenBank/DDBJ whole genome shotgun (WGS) entry which is preliminary data.</text>
</comment>
<dbReference type="RefSeq" id="WP_196196804.1">
    <property type="nucleotide sequence ID" value="NZ_JADPRT010000012.1"/>
</dbReference>
<dbReference type="EMBL" id="JADPRT010000012">
    <property type="protein sequence ID" value="MBF9071653.1"/>
    <property type="molecule type" value="Genomic_DNA"/>
</dbReference>